<accession>A0ABR2R112</accession>
<proteinExistence type="predicted"/>
<dbReference type="Proteomes" id="UP001396334">
    <property type="component" value="Unassembled WGS sequence"/>
</dbReference>
<organism evidence="1 2">
    <name type="scientific">Hibiscus sabdariffa</name>
    <name type="common">roselle</name>
    <dbReference type="NCBI Taxonomy" id="183260"/>
    <lineage>
        <taxon>Eukaryota</taxon>
        <taxon>Viridiplantae</taxon>
        <taxon>Streptophyta</taxon>
        <taxon>Embryophyta</taxon>
        <taxon>Tracheophyta</taxon>
        <taxon>Spermatophyta</taxon>
        <taxon>Magnoliopsida</taxon>
        <taxon>eudicotyledons</taxon>
        <taxon>Gunneridae</taxon>
        <taxon>Pentapetalae</taxon>
        <taxon>rosids</taxon>
        <taxon>malvids</taxon>
        <taxon>Malvales</taxon>
        <taxon>Malvaceae</taxon>
        <taxon>Malvoideae</taxon>
        <taxon>Hibiscus</taxon>
    </lineage>
</organism>
<keyword evidence="2" id="KW-1185">Reference proteome</keyword>
<dbReference type="EMBL" id="JBBPBN010000029">
    <property type="protein sequence ID" value="KAK9006500.1"/>
    <property type="molecule type" value="Genomic_DNA"/>
</dbReference>
<sequence length="107" mass="11563">MDIAAVEVDELRPIEEGRDVRQHQVAVDIVSDGASLLERAKVSYAHVVADGKKSVDSNATPSLVDGDVVIMNEDIIVNREATIPSIQFSHGVHGQVDHNTIIVRLLG</sequence>
<evidence type="ECO:0000313" key="1">
    <source>
        <dbReference type="EMBL" id="KAK9006500.1"/>
    </source>
</evidence>
<reference evidence="1 2" key="1">
    <citation type="journal article" date="2024" name="G3 (Bethesda)">
        <title>Genome assembly of Hibiscus sabdariffa L. provides insights into metabolisms of medicinal natural products.</title>
        <authorList>
            <person name="Kim T."/>
        </authorList>
    </citation>
    <scope>NUCLEOTIDE SEQUENCE [LARGE SCALE GENOMIC DNA]</scope>
    <source>
        <strain evidence="1">TK-2024</strain>
        <tissue evidence="1">Old leaves</tissue>
    </source>
</reference>
<comment type="caution">
    <text evidence="1">The sequence shown here is derived from an EMBL/GenBank/DDBJ whole genome shotgun (WGS) entry which is preliminary data.</text>
</comment>
<evidence type="ECO:0000313" key="2">
    <source>
        <dbReference type="Proteomes" id="UP001396334"/>
    </source>
</evidence>
<gene>
    <name evidence="1" type="ORF">V6N11_035536</name>
</gene>
<protein>
    <submittedName>
        <fullName evidence="1">Uncharacterized protein</fullName>
    </submittedName>
</protein>
<name>A0ABR2R112_9ROSI</name>